<reference evidence="2 3" key="1">
    <citation type="journal article" date="2015" name="Genome Announc.">
        <title>Draft Genome Sequence of Vibrio owensii Strain SH-14, Which Causes Shrimp Acute Hepatopancreatic Necrosis Disease.</title>
        <authorList>
            <person name="Liu L."/>
            <person name="Xiao J."/>
            <person name="Xia X."/>
            <person name="Pan Y."/>
            <person name="Yan S."/>
            <person name="Wang Y."/>
        </authorList>
    </citation>
    <scope>NUCLEOTIDE SEQUENCE [LARGE SCALE GENOMIC DNA]</scope>
    <source>
        <strain evidence="2 3">SH14</strain>
    </source>
</reference>
<dbReference type="EMBL" id="CP045859">
    <property type="protein sequence ID" value="QGH47249.1"/>
    <property type="molecule type" value="Genomic_DNA"/>
</dbReference>
<accession>A0AAP9GBY7</accession>
<gene>
    <name evidence="2" type="ORF">APZ19_09200</name>
</gene>
<dbReference type="Pfam" id="PF02368">
    <property type="entry name" value="Big_2"/>
    <property type="match status" value="1"/>
</dbReference>
<proteinExistence type="predicted"/>
<dbReference type="SUPFAM" id="SSF49373">
    <property type="entry name" value="Invasin/intimin cell-adhesion fragments"/>
    <property type="match status" value="1"/>
</dbReference>
<feature type="domain" description="BIG2" evidence="1">
    <location>
        <begin position="184"/>
        <end position="252"/>
    </location>
</feature>
<evidence type="ECO:0000313" key="2">
    <source>
        <dbReference type="EMBL" id="QGH47249.1"/>
    </source>
</evidence>
<dbReference type="NCBIfam" id="TIGR01634">
    <property type="entry name" value="tail_P2_I"/>
    <property type="match status" value="1"/>
</dbReference>
<dbReference type="InterPro" id="IPR003343">
    <property type="entry name" value="Big_2"/>
</dbReference>
<dbReference type="InterPro" id="IPR008964">
    <property type="entry name" value="Invasin/intimin_cell_adhesion"/>
</dbReference>
<dbReference type="AlphaFoldDB" id="A0AAP9GBY7"/>
<sequence length="418" mass="46849">MLPKIFLKDIRLMALSRIAKDELVGLRDAIYQLQLHDIDTVHESFLPFLAWIYRADEWSNEWPIERKRSVVKNALLLFQYKGTIWAVERALELSMFDASVVPWYAMNPVGTRGTFRIDAMPSDSRSLTQSDYATFITLTESNKQGSQHWKGNIKHDPSLGSAYTAPVIRTRKRWVSKSIMPLYVSDISIEPTSASIREHEGTISVSTTVSMSDGTTTHDVRYESSAPSIATVSDDGQVSYVSEGIVTISAISTFDDISRAECEITTIGITFVMTVGASTSGVGFSSSSSFGELEPKDWNEGASTETRRVHVDIDTLQLTRSAASVGTLIYNKDYTVGAAFSTSSTVYWDLKWNEYDAVKFEFVDVGGNEHLSKPIPFSSKGGNYRIDESNYDLDTYNWLYDRRNQDVYIYVKDGSDDV</sequence>
<name>A0AAP9GBY7_9VIBR</name>
<organism evidence="2 3">
    <name type="scientific">Vibrio owensii</name>
    <dbReference type="NCBI Taxonomy" id="696485"/>
    <lineage>
        <taxon>Bacteria</taxon>
        <taxon>Pseudomonadati</taxon>
        <taxon>Pseudomonadota</taxon>
        <taxon>Gammaproteobacteria</taxon>
        <taxon>Vibrionales</taxon>
        <taxon>Vibrionaceae</taxon>
        <taxon>Vibrio</taxon>
    </lineage>
</organism>
<dbReference type="Gene3D" id="2.60.40.1080">
    <property type="match status" value="1"/>
</dbReference>
<dbReference type="Pfam" id="PF09684">
    <property type="entry name" value="Tail_P2_I"/>
    <property type="match status" value="1"/>
</dbReference>
<evidence type="ECO:0000313" key="3">
    <source>
        <dbReference type="Proteomes" id="UP000390336"/>
    </source>
</evidence>
<dbReference type="InterPro" id="IPR006521">
    <property type="entry name" value="Tail_protein_I"/>
</dbReference>
<dbReference type="RefSeq" id="WP_071226590.1">
    <property type="nucleotide sequence ID" value="NZ_CP033138.1"/>
</dbReference>
<evidence type="ECO:0000259" key="1">
    <source>
        <dbReference type="Pfam" id="PF02368"/>
    </source>
</evidence>
<dbReference type="Proteomes" id="UP000390336">
    <property type="component" value="Chromosome 1"/>
</dbReference>
<protein>
    <submittedName>
        <fullName evidence="2">Phage tail protein I</fullName>
    </submittedName>
</protein>